<name>A0A2I7SCD6_9CAUD</name>
<proteinExistence type="predicted"/>
<dbReference type="EMBL" id="MG727698">
    <property type="protein sequence ID" value="AUS03549.1"/>
    <property type="molecule type" value="Genomic_DNA"/>
</dbReference>
<evidence type="ECO:0000313" key="2">
    <source>
        <dbReference type="Proteomes" id="UP000241940"/>
    </source>
</evidence>
<evidence type="ECO:0000313" key="1">
    <source>
        <dbReference type="EMBL" id="AUS03549.1"/>
    </source>
</evidence>
<gene>
    <name evidence="1" type="ORF">PBL1C_35</name>
</gene>
<sequence length="81" mass="9979">MFIQISTKFCIFLNLTSFRNICFCKGLSKTPPNLKLHKPYFNFTKKWMGYTKLDRKIKASRITYYYRERIYYAKTKTYIHR</sequence>
<keyword evidence="2" id="KW-1185">Reference proteome</keyword>
<accession>A0A2I7SCD6</accession>
<organism evidence="1 2">
    <name type="scientific">Paenibacillus phage PBL1c</name>
    <dbReference type="NCBI Taxonomy" id="2070194"/>
    <lineage>
        <taxon>Viruses</taxon>
        <taxon>Duplodnaviria</taxon>
        <taxon>Heunggongvirae</taxon>
        <taxon>Uroviricota</taxon>
        <taxon>Caudoviricetes</taxon>
        <taxon>Fernvirus</taxon>
        <taxon>Fernvirus PBL1c</taxon>
    </lineage>
</organism>
<protein>
    <submittedName>
        <fullName evidence="1">Uncharacterized protein</fullName>
    </submittedName>
</protein>
<dbReference type="Proteomes" id="UP000241940">
    <property type="component" value="Segment"/>
</dbReference>
<reference evidence="2" key="1">
    <citation type="submission" date="2017-12" db="EMBL/GenBank/DDBJ databases">
        <authorList>
            <person name="Dingman D."/>
            <person name="Mangohig J."/>
            <person name="Merrill B.D."/>
            <person name="Ward A.T."/>
            <person name="Berg J.A."/>
            <person name="Hilton J.A."/>
            <person name="Fajardo C.P."/>
            <person name="Walker J.K."/>
            <person name="Bakhiet N."/>
            <person name="Field C."/>
            <person name="Stahly D.P."/>
            <person name="Breakwell D.P."/>
            <person name="Grose J.H."/>
            <person name="Hope S."/>
            <person name="Tsourkas P.K."/>
        </authorList>
    </citation>
    <scope>NUCLEOTIDE SEQUENCE [LARGE SCALE GENOMIC DNA]</scope>
</reference>